<accession>A0A9K3PLC3</accession>
<feature type="compositionally biased region" description="Polar residues" evidence="1">
    <location>
        <begin position="67"/>
        <end position="97"/>
    </location>
</feature>
<reference evidence="3" key="2">
    <citation type="submission" date="2021-04" db="EMBL/GenBank/DDBJ databases">
        <authorList>
            <person name="Podell S."/>
        </authorList>
    </citation>
    <scope>NUCLEOTIDE SEQUENCE</scope>
    <source>
        <strain evidence="3">Hildebrandi</strain>
    </source>
</reference>
<feature type="region of interest" description="Disordered" evidence="1">
    <location>
        <begin position="67"/>
        <end position="124"/>
    </location>
</feature>
<dbReference type="EMBL" id="JAGRRH010000017">
    <property type="protein sequence ID" value="KAG7351730.1"/>
    <property type="molecule type" value="Genomic_DNA"/>
</dbReference>
<evidence type="ECO:0000259" key="2">
    <source>
        <dbReference type="PROSITE" id="PS50006"/>
    </source>
</evidence>
<dbReference type="PROSITE" id="PS50006">
    <property type="entry name" value="FHA_DOMAIN"/>
    <property type="match status" value="1"/>
</dbReference>
<evidence type="ECO:0000313" key="4">
    <source>
        <dbReference type="Proteomes" id="UP000693970"/>
    </source>
</evidence>
<dbReference type="OrthoDB" id="687730at2759"/>
<feature type="domain" description="FHA" evidence="2">
    <location>
        <begin position="152"/>
        <end position="207"/>
    </location>
</feature>
<dbReference type="Pfam" id="PF00498">
    <property type="entry name" value="FHA"/>
    <property type="match status" value="1"/>
</dbReference>
<dbReference type="AlphaFoldDB" id="A0A9K3PLC3"/>
<gene>
    <name evidence="3" type="ORF">IV203_007778</name>
</gene>
<protein>
    <submittedName>
        <fullName evidence="3">FHA domain containing protein</fullName>
    </submittedName>
</protein>
<organism evidence="3 4">
    <name type="scientific">Nitzschia inconspicua</name>
    <dbReference type="NCBI Taxonomy" id="303405"/>
    <lineage>
        <taxon>Eukaryota</taxon>
        <taxon>Sar</taxon>
        <taxon>Stramenopiles</taxon>
        <taxon>Ochrophyta</taxon>
        <taxon>Bacillariophyta</taxon>
        <taxon>Bacillariophyceae</taxon>
        <taxon>Bacillariophycidae</taxon>
        <taxon>Bacillariales</taxon>
        <taxon>Bacillariaceae</taxon>
        <taxon>Nitzschia</taxon>
    </lineage>
</organism>
<feature type="compositionally biased region" description="Low complexity" evidence="1">
    <location>
        <begin position="108"/>
        <end position="124"/>
    </location>
</feature>
<comment type="caution">
    <text evidence="3">The sequence shown here is derived from an EMBL/GenBank/DDBJ whole genome shotgun (WGS) entry which is preliminary data.</text>
</comment>
<dbReference type="InterPro" id="IPR000253">
    <property type="entry name" value="FHA_dom"/>
</dbReference>
<reference evidence="3" key="1">
    <citation type="journal article" date="2021" name="Sci. Rep.">
        <title>Diploid genomic architecture of Nitzschia inconspicua, an elite biomass production diatom.</title>
        <authorList>
            <person name="Oliver A."/>
            <person name="Podell S."/>
            <person name="Pinowska A."/>
            <person name="Traller J.C."/>
            <person name="Smith S.R."/>
            <person name="McClure R."/>
            <person name="Beliaev A."/>
            <person name="Bohutskyi P."/>
            <person name="Hill E.A."/>
            <person name="Rabines A."/>
            <person name="Zheng H."/>
            <person name="Allen L.Z."/>
            <person name="Kuo A."/>
            <person name="Grigoriev I.V."/>
            <person name="Allen A.E."/>
            <person name="Hazlebeck D."/>
            <person name="Allen E.E."/>
        </authorList>
    </citation>
    <scope>NUCLEOTIDE SEQUENCE</scope>
    <source>
        <strain evidence="3">Hildebrandi</strain>
    </source>
</reference>
<dbReference type="Proteomes" id="UP000693970">
    <property type="component" value="Unassembled WGS sequence"/>
</dbReference>
<proteinExistence type="predicted"/>
<evidence type="ECO:0000313" key="3">
    <source>
        <dbReference type="EMBL" id="KAG7351730.1"/>
    </source>
</evidence>
<evidence type="ECO:0000256" key="1">
    <source>
        <dbReference type="SAM" id="MobiDB-lite"/>
    </source>
</evidence>
<name>A0A9K3PLC3_9STRA</name>
<keyword evidence="4" id="KW-1185">Reference proteome</keyword>
<sequence>MISDFPYSVEDEPTDEWKVEHVLQWWLLRAHAESDAEYDKIVKGLSQQLEQGKKELWDAHEQVSEILNNDTINSDTENYESSNNNMDTENENTQNTSGKDDETKPDASVSSKLGSSTTSQTTTKPNTIRVDIISGEYVGQSFDLKPQSRNHCWVGRSQGKKFRDKGISLPKDLEVSTSHGRFEYARGKFFYMDAASTNGSRIQDMEIDPNVSHEIRTGMEITVGQTIMRITLLTT</sequence>